<name>A0A6I2UH50_9FIRM</name>
<dbReference type="InterPro" id="IPR007214">
    <property type="entry name" value="YbaK/aa-tRNA-synth-assoc-dom"/>
</dbReference>
<accession>A0A6I2UH50</accession>
<dbReference type="GO" id="GO:0002161">
    <property type="term" value="F:aminoacyl-tRNA deacylase activity"/>
    <property type="evidence" value="ECO:0007669"/>
    <property type="project" value="InterPro"/>
</dbReference>
<dbReference type="GeneID" id="96778962"/>
<sequence length="162" mass="18747">MNKQEIFDFVDKQEIWHEVTEHEAAFTMEEALNMEMPYPDREAKNLFVRDDKKQNYYLITVCGPKRVQLKEFKKAQGTRRLSFASAEDLKEMLDVLPGSVSPLGLLNNEECNVKLFLDEEFVQGSGIIGIHPNENTATIWMKTEDLLTMIRRHGNEAQVVEL</sequence>
<evidence type="ECO:0000313" key="3">
    <source>
        <dbReference type="EMBL" id="MSU09029.1"/>
    </source>
</evidence>
<dbReference type="CDD" id="cd04335">
    <property type="entry name" value="PrdX_deacylase"/>
    <property type="match status" value="1"/>
</dbReference>
<reference evidence="3 4" key="1">
    <citation type="submission" date="2019-08" db="EMBL/GenBank/DDBJ databases">
        <title>In-depth cultivation of the pig gut microbiome towards novel bacterial diversity and tailored functional studies.</title>
        <authorList>
            <person name="Wylensek D."/>
            <person name="Hitch T.C.A."/>
            <person name="Clavel T."/>
        </authorList>
    </citation>
    <scope>NUCLEOTIDE SEQUENCE [LARGE SCALE GENOMIC DNA]</scope>
    <source>
        <strain evidence="3 4">WCA-693-APC-5D-A</strain>
    </source>
</reference>
<organism evidence="3 4">
    <name type="scientific">Anaerovibrio slackiae</name>
    <dbReference type="NCBI Taxonomy" id="2652309"/>
    <lineage>
        <taxon>Bacteria</taxon>
        <taxon>Bacillati</taxon>
        <taxon>Bacillota</taxon>
        <taxon>Negativicutes</taxon>
        <taxon>Selenomonadales</taxon>
        <taxon>Selenomonadaceae</taxon>
        <taxon>Anaerovibrio</taxon>
    </lineage>
</organism>
<proteinExistence type="inferred from homology"/>
<dbReference type="Pfam" id="PF04073">
    <property type="entry name" value="tRNA_edit"/>
    <property type="match status" value="1"/>
</dbReference>
<dbReference type="SUPFAM" id="SSF55826">
    <property type="entry name" value="YbaK/ProRS associated domain"/>
    <property type="match status" value="1"/>
</dbReference>
<dbReference type="PANTHER" id="PTHR31423">
    <property type="entry name" value="YBAK DOMAIN-CONTAINING PROTEIN"/>
    <property type="match status" value="1"/>
</dbReference>
<dbReference type="InterPro" id="IPR040285">
    <property type="entry name" value="ProX/PRXD1"/>
</dbReference>
<evidence type="ECO:0000259" key="2">
    <source>
        <dbReference type="Pfam" id="PF04073"/>
    </source>
</evidence>
<dbReference type="Proteomes" id="UP000433181">
    <property type="component" value="Unassembled WGS sequence"/>
</dbReference>
<comment type="similarity">
    <text evidence="1">Belongs to the PRORSD1 family.</text>
</comment>
<comment type="caution">
    <text evidence="3">The sequence shown here is derived from an EMBL/GenBank/DDBJ whole genome shotgun (WGS) entry which is preliminary data.</text>
</comment>
<keyword evidence="3" id="KW-0436">Ligase</keyword>
<dbReference type="PANTHER" id="PTHR31423:SF3">
    <property type="entry name" value="PROLYL-TRNA SYNTHETASE ASSOCIATED DOMAIN-CONTAINING PROTEIN 1-RELATED"/>
    <property type="match status" value="1"/>
</dbReference>
<keyword evidence="4" id="KW-1185">Reference proteome</keyword>
<protein>
    <submittedName>
        <fullName evidence="3">Prolyl-tRNA synthetase associated domain-containing protein</fullName>
    </submittedName>
</protein>
<dbReference type="RefSeq" id="WP_205764164.1">
    <property type="nucleotide sequence ID" value="NZ_JAQXJM010000118.1"/>
</dbReference>
<dbReference type="GO" id="GO:0004812">
    <property type="term" value="F:aminoacyl-tRNA ligase activity"/>
    <property type="evidence" value="ECO:0007669"/>
    <property type="project" value="UniProtKB-KW"/>
</dbReference>
<dbReference type="EMBL" id="VUNR01000015">
    <property type="protein sequence ID" value="MSU09029.1"/>
    <property type="molecule type" value="Genomic_DNA"/>
</dbReference>
<evidence type="ECO:0000256" key="1">
    <source>
        <dbReference type="ARBA" id="ARBA00010201"/>
    </source>
</evidence>
<feature type="domain" description="YbaK/aminoacyl-tRNA synthetase-associated" evidence="2">
    <location>
        <begin position="22"/>
        <end position="148"/>
    </location>
</feature>
<gene>
    <name evidence="3" type="ORF">FYJ84_08535</name>
</gene>
<evidence type="ECO:0000313" key="4">
    <source>
        <dbReference type="Proteomes" id="UP000433181"/>
    </source>
</evidence>
<keyword evidence="3" id="KW-0030">Aminoacyl-tRNA synthetase</keyword>
<dbReference type="AlphaFoldDB" id="A0A6I2UH50"/>
<dbReference type="InterPro" id="IPR036754">
    <property type="entry name" value="YbaK/aa-tRNA-synt-asso_dom_sf"/>
</dbReference>
<dbReference type="Gene3D" id="3.90.960.10">
    <property type="entry name" value="YbaK/aminoacyl-tRNA synthetase-associated domain"/>
    <property type="match status" value="1"/>
</dbReference>